<sequence>MASVTKVTTYDGPNSMRQDLSNIIYDISPTDTPFMSNIGRDTCENTYFEWQTDVLTGADTANAVIEGADAGNAEFTPTVRVANYTQISRKVISVSNTDNKVNNAGMTSQMSYQKAKSAKELKRDMEAILLSNQAGVAGNSTSTPRKTAGLPTWLITNAQANAATPSAMSGSGGNGYPSTAWTGLSTSTDVAFTETMLKTAIQQVWVQGGDPKVLMVNAYNKTVASAFSGLAQQRMNYNSVQPMKIIATADIYLGDFGEVSIVPNRFQPNFFAFVLDPEYASVSYLRPFQTFDLAVTGDSTKAEMVVEYGLRVKSEKAHAVIANLISA</sequence>
<evidence type="ECO:0000313" key="1">
    <source>
        <dbReference type="EMBL" id="CAB4146447.1"/>
    </source>
</evidence>
<name>A0A6J5MLB2_9CAUD</name>
<organism evidence="1">
    <name type="scientific">uncultured Caudovirales phage</name>
    <dbReference type="NCBI Taxonomy" id="2100421"/>
    <lineage>
        <taxon>Viruses</taxon>
        <taxon>Duplodnaviria</taxon>
        <taxon>Heunggongvirae</taxon>
        <taxon>Uroviricota</taxon>
        <taxon>Caudoviricetes</taxon>
        <taxon>Peduoviridae</taxon>
        <taxon>Maltschvirus</taxon>
        <taxon>Maltschvirus maltsch</taxon>
    </lineage>
</organism>
<accession>A0A6J5MLB2</accession>
<proteinExistence type="predicted"/>
<reference evidence="1" key="1">
    <citation type="submission" date="2020-04" db="EMBL/GenBank/DDBJ databases">
        <authorList>
            <person name="Chiriac C."/>
            <person name="Salcher M."/>
            <person name="Ghai R."/>
            <person name="Kavagutti S V."/>
        </authorList>
    </citation>
    <scope>NUCLEOTIDE SEQUENCE</scope>
</reference>
<dbReference type="Pfam" id="PF17236">
    <property type="entry name" value="SU10_MCP"/>
    <property type="match status" value="1"/>
</dbReference>
<protein>
    <submittedName>
        <fullName evidence="1">Uncharacterized protein</fullName>
    </submittedName>
</protein>
<gene>
    <name evidence="1" type="ORF">UFOVP500_14</name>
</gene>
<dbReference type="InterPro" id="IPR035198">
    <property type="entry name" value="SU10_MCP"/>
</dbReference>
<dbReference type="EMBL" id="LR796466">
    <property type="protein sequence ID" value="CAB4146447.1"/>
    <property type="molecule type" value="Genomic_DNA"/>
</dbReference>